<dbReference type="Pfam" id="PF01607">
    <property type="entry name" value="CBM_14"/>
    <property type="match status" value="1"/>
</dbReference>
<evidence type="ECO:0000313" key="3">
    <source>
        <dbReference type="EMBL" id="KAG5679286.1"/>
    </source>
</evidence>
<proteinExistence type="predicted"/>
<comment type="caution">
    <text evidence="3">The sequence shown here is derived from an EMBL/GenBank/DDBJ whole genome shotgun (WGS) entry which is preliminary data.</text>
</comment>
<keyword evidence="1" id="KW-0732">Signal</keyword>
<keyword evidence="4" id="KW-1185">Reference proteome</keyword>
<dbReference type="Gene3D" id="2.170.140.10">
    <property type="entry name" value="Chitin binding domain"/>
    <property type="match status" value="1"/>
</dbReference>
<dbReference type="SUPFAM" id="SSF57625">
    <property type="entry name" value="Invertebrate chitin-binding proteins"/>
    <property type="match status" value="1"/>
</dbReference>
<dbReference type="Proteomes" id="UP001107558">
    <property type="component" value="Chromosome 2"/>
</dbReference>
<gene>
    <name evidence="3" type="ORF">PVAND_008865</name>
</gene>
<feature type="domain" description="Chitin-binding type-2" evidence="2">
    <location>
        <begin position="26"/>
        <end position="88"/>
    </location>
</feature>
<reference evidence="3" key="1">
    <citation type="submission" date="2021-03" db="EMBL/GenBank/DDBJ databases">
        <title>Chromosome level genome of the anhydrobiotic midge Polypedilum vanderplanki.</title>
        <authorList>
            <person name="Yoshida Y."/>
            <person name="Kikawada T."/>
            <person name="Gusev O."/>
        </authorList>
    </citation>
    <scope>NUCLEOTIDE SEQUENCE</scope>
    <source>
        <strain evidence="3">NIAS01</strain>
        <tissue evidence="3">Whole body or cell culture</tissue>
    </source>
</reference>
<dbReference type="InterPro" id="IPR002557">
    <property type="entry name" value="Chitin-bd_dom"/>
</dbReference>
<sequence>MKLLVQIICAIALILLIVDNVSAQKKPNCWEYFKDDPDTIDQVYFPYEGNCQYYWQCTAHGAMRMKCPPSMNFDAETHQCGRPDDVVC</sequence>
<accession>A0A9J6CCE0</accession>
<dbReference type="OrthoDB" id="8194732at2759"/>
<protein>
    <recommendedName>
        <fullName evidence="2">Chitin-binding type-2 domain-containing protein</fullName>
    </recommendedName>
</protein>
<evidence type="ECO:0000256" key="1">
    <source>
        <dbReference type="SAM" id="SignalP"/>
    </source>
</evidence>
<name>A0A9J6CCE0_POLVA</name>
<feature type="chain" id="PRO_5039892247" description="Chitin-binding type-2 domain-containing protein" evidence="1">
    <location>
        <begin position="24"/>
        <end position="88"/>
    </location>
</feature>
<dbReference type="GO" id="GO:0005576">
    <property type="term" value="C:extracellular region"/>
    <property type="evidence" value="ECO:0007669"/>
    <property type="project" value="InterPro"/>
</dbReference>
<feature type="signal peptide" evidence="1">
    <location>
        <begin position="1"/>
        <end position="23"/>
    </location>
</feature>
<evidence type="ECO:0000259" key="2">
    <source>
        <dbReference type="PROSITE" id="PS50940"/>
    </source>
</evidence>
<dbReference type="PROSITE" id="PS50940">
    <property type="entry name" value="CHIT_BIND_II"/>
    <property type="match status" value="1"/>
</dbReference>
<dbReference type="AlphaFoldDB" id="A0A9J6CCE0"/>
<evidence type="ECO:0000313" key="4">
    <source>
        <dbReference type="Proteomes" id="UP001107558"/>
    </source>
</evidence>
<organism evidence="3 4">
    <name type="scientific">Polypedilum vanderplanki</name>
    <name type="common">Sleeping chironomid midge</name>
    <dbReference type="NCBI Taxonomy" id="319348"/>
    <lineage>
        <taxon>Eukaryota</taxon>
        <taxon>Metazoa</taxon>
        <taxon>Ecdysozoa</taxon>
        <taxon>Arthropoda</taxon>
        <taxon>Hexapoda</taxon>
        <taxon>Insecta</taxon>
        <taxon>Pterygota</taxon>
        <taxon>Neoptera</taxon>
        <taxon>Endopterygota</taxon>
        <taxon>Diptera</taxon>
        <taxon>Nematocera</taxon>
        <taxon>Chironomoidea</taxon>
        <taxon>Chironomidae</taxon>
        <taxon>Chironominae</taxon>
        <taxon>Polypedilum</taxon>
        <taxon>Polypedilum</taxon>
    </lineage>
</organism>
<dbReference type="InterPro" id="IPR036508">
    <property type="entry name" value="Chitin-bd_dom_sf"/>
</dbReference>
<dbReference type="EMBL" id="JADBJN010000002">
    <property type="protein sequence ID" value="KAG5679286.1"/>
    <property type="molecule type" value="Genomic_DNA"/>
</dbReference>
<dbReference type="GO" id="GO:0008061">
    <property type="term" value="F:chitin binding"/>
    <property type="evidence" value="ECO:0007669"/>
    <property type="project" value="InterPro"/>
</dbReference>